<dbReference type="InterPro" id="IPR008492">
    <property type="entry name" value="Rv2714-like"/>
</dbReference>
<dbReference type="Gene3D" id="1.10.287.100">
    <property type="match status" value="1"/>
</dbReference>
<evidence type="ECO:0000313" key="3">
    <source>
        <dbReference type="Proteomes" id="UP000014387"/>
    </source>
</evidence>
<protein>
    <recommendedName>
        <fullName evidence="4">PAC2 family protein</fullName>
    </recommendedName>
</protein>
<name>A0A9W5RDP8_9ACTO</name>
<dbReference type="InterPro" id="IPR019151">
    <property type="entry name" value="Proteasome_assmbl_chaperone_2"/>
</dbReference>
<dbReference type="Pfam" id="PF09754">
    <property type="entry name" value="PAC2"/>
    <property type="match status" value="1"/>
</dbReference>
<keyword evidence="3" id="KW-1185">Reference proteome</keyword>
<evidence type="ECO:0000313" key="2">
    <source>
        <dbReference type="EMBL" id="EPD30578.1"/>
    </source>
</evidence>
<dbReference type="PIRSF" id="PIRSF028754">
    <property type="entry name" value="UCP028754"/>
    <property type="match status" value="1"/>
</dbReference>
<evidence type="ECO:0008006" key="4">
    <source>
        <dbReference type="Google" id="ProtNLM"/>
    </source>
</evidence>
<dbReference type="EMBL" id="AGWN01000001">
    <property type="protein sequence ID" value="EPD30578.1"/>
    <property type="molecule type" value="Genomic_DNA"/>
</dbReference>
<reference evidence="2 3" key="1">
    <citation type="submission" date="2013-05" db="EMBL/GenBank/DDBJ databases">
        <title>The Genome Sequence of Actinomyces europaeus ACS-120-V-COL10B.</title>
        <authorList>
            <consortium name="The Broad Institute Genomics Platform"/>
            <person name="Earl A."/>
            <person name="Ward D."/>
            <person name="Feldgarden M."/>
            <person name="Gevers D."/>
            <person name="Saerens B."/>
            <person name="Vaneechoutte M."/>
            <person name="Walker B."/>
            <person name="Young S."/>
            <person name="Zeng Q."/>
            <person name="Gargeya S."/>
            <person name="Fitzgerald M."/>
            <person name="Haas B."/>
            <person name="Abouelleil A."/>
            <person name="Allen A.W."/>
            <person name="Alvarado L."/>
            <person name="Arachchi H.M."/>
            <person name="Berlin A.M."/>
            <person name="Chapman S.B."/>
            <person name="Gainer-Dewar J."/>
            <person name="Goldberg J."/>
            <person name="Griggs A."/>
            <person name="Gujja S."/>
            <person name="Hansen M."/>
            <person name="Howarth C."/>
            <person name="Imamovic A."/>
            <person name="Ireland A."/>
            <person name="Larimer J."/>
            <person name="McCowan C."/>
            <person name="Murphy C."/>
            <person name="Pearson M."/>
            <person name="Poon T.W."/>
            <person name="Priest M."/>
            <person name="Roberts A."/>
            <person name="Saif S."/>
            <person name="Shea T."/>
            <person name="Sisk P."/>
            <person name="Sykes S."/>
            <person name="Wortman J."/>
            <person name="Nusbaum C."/>
            <person name="Birren B."/>
        </authorList>
    </citation>
    <scope>NUCLEOTIDE SEQUENCE [LARGE SCALE GENOMIC DNA]</scope>
    <source>
        <strain evidence="2 3">ACS-120-V-Col10b</strain>
    </source>
</reference>
<accession>A0A9W5RDP8</accession>
<organism evidence="2 3">
    <name type="scientific">Gleimia europaea ACS-120-V-Col10b</name>
    <dbReference type="NCBI Taxonomy" id="883069"/>
    <lineage>
        <taxon>Bacteria</taxon>
        <taxon>Bacillati</taxon>
        <taxon>Actinomycetota</taxon>
        <taxon>Actinomycetes</taxon>
        <taxon>Actinomycetales</taxon>
        <taxon>Actinomycetaceae</taxon>
        <taxon>Gleimia</taxon>
    </lineage>
</organism>
<dbReference type="Proteomes" id="UP000014387">
    <property type="component" value="Unassembled WGS sequence"/>
</dbReference>
<dbReference type="OrthoDB" id="3733464at2"/>
<dbReference type="Gene3D" id="3.40.50.10900">
    <property type="entry name" value="PAC-like subunit"/>
    <property type="match status" value="1"/>
</dbReference>
<gene>
    <name evidence="2" type="ORF">HMPREF9238_00324</name>
</gene>
<proteinExistence type="predicted"/>
<dbReference type="RefSeq" id="WP_016443690.1">
    <property type="nucleotide sequence ID" value="NZ_KE150266.1"/>
</dbReference>
<dbReference type="InterPro" id="IPR038389">
    <property type="entry name" value="PSMG2_sf"/>
</dbReference>
<evidence type="ECO:0000256" key="1">
    <source>
        <dbReference type="SAM" id="MobiDB-lite"/>
    </source>
</evidence>
<dbReference type="AlphaFoldDB" id="A0A9W5RDP8"/>
<comment type="caution">
    <text evidence="2">The sequence shown here is derived from an EMBL/GenBank/DDBJ whole genome shotgun (WGS) entry which is preliminary data.</text>
</comment>
<feature type="region of interest" description="Disordered" evidence="1">
    <location>
        <begin position="314"/>
        <end position="343"/>
    </location>
</feature>
<dbReference type="SUPFAM" id="SSF159659">
    <property type="entry name" value="Cgl1923-like"/>
    <property type="match status" value="1"/>
</dbReference>
<sequence>MLEDKDFKLLNFEPDANFHAPILLSHLVGATDAGDAGGLVVSQMLASLPVTRVATFDADSLLDYRSSRPMVTIDNWHVAGVDVPQIAIDLVQDDKGTPILLLHGPEPDTKWQAFANEVAEFAREAGVEVLVSLTGMPAAVPHTRPTMVHLQSTDADLVGGQPKLAGGPVQFPSSANTFLQHSLSQQGIEGVSFLAAVPYYMANMEYPQASLALLERMSSVFGLTLPTGNIEASAQIVTDQLANLVVENEEVVGLVGQLEQHFDEEIDDSVKKIGSFPTPADFVFGSGESVTDSDQVVDADALAATIEQFLARTENVDAPAQVEEDPSIPKPRHRAAKPWEKEA</sequence>